<feature type="binding site" evidence="6">
    <location>
        <position position="28"/>
    </location>
    <ligand>
        <name>Ca(2+)</name>
        <dbReference type="ChEBI" id="CHEBI:29108"/>
        <label>1</label>
    </ligand>
</feature>
<dbReference type="GO" id="GO:0005886">
    <property type="term" value="C:plasma membrane"/>
    <property type="evidence" value="ECO:0007669"/>
    <property type="project" value="TreeGrafter"/>
</dbReference>
<sequence length="312" mass="35257">MATLTVPHPVPSAAEDAEQVREAVKGWGTNEKALIAILAHRDAAQRKHIQLAYEEMYQENLIKRLESEIHGDFERAVYRWLFEPIEREAMMANLALTKNLNYQVIVETACVNSPNELLIVKQAYHAKYRHSLEEDVAAHTGGDLRKLLVALVSTYRYGGDEIDLRLAQSEAKILQDLISQKELNHDEIIRILGTRSKAQLNATFNCYRDEFGTPIEESLSGETANEYALALHMAIRCIIDPHMYFVDVLDDALSKSGADEDTLTRVIVMHAEKDLGVIKEKFQKRKSVPLEHAVDKKTSGDYKNFILALVGN</sequence>
<dbReference type="GO" id="GO:0009651">
    <property type="term" value="P:response to salt stress"/>
    <property type="evidence" value="ECO:0007669"/>
    <property type="project" value="TreeGrafter"/>
</dbReference>
<feature type="binding site" evidence="6">
    <location>
        <position position="255"/>
    </location>
    <ligand>
        <name>Ca(2+)</name>
        <dbReference type="ChEBI" id="CHEBI:29108"/>
        <label>2</label>
    </ligand>
</feature>
<name>A0AAQ3JWR4_9LILI</name>
<dbReference type="PANTHER" id="PTHR10502:SF193">
    <property type="entry name" value="ANNEXIN D8"/>
    <property type="match status" value="1"/>
</dbReference>
<protein>
    <submittedName>
        <fullName evidence="7">Annexin-like protein RJ4</fullName>
    </submittedName>
</protein>
<dbReference type="InterPro" id="IPR018502">
    <property type="entry name" value="Annexin_repeat"/>
</dbReference>
<feature type="binding site" evidence="6">
    <location>
        <position position="298"/>
    </location>
    <ligand>
        <name>Ca(2+)</name>
        <dbReference type="ChEBI" id="CHEBI:29108"/>
        <label>3</label>
    </ligand>
</feature>
<dbReference type="GO" id="GO:0005509">
    <property type="term" value="F:calcium ion binding"/>
    <property type="evidence" value="ECO:0007669"/>
    <property type="project" value="InterPro"/>
</dbReference>
<dbReference type="EMBL" id="CP136891">
    <property type="protein sequence ID" value="WOK96808.1"/>
    <property type="molecule type" value="Genomic_DNA"/>
</dbReference>
<keyword evidence="2" id="KW-0677">Repeat</keyword>
<dbReference type="InterPro" id="IPR009118">
    <property type="entry name" value="AnnexinD_plant"/>
</dbReference>
<dbReference type="InterPro" id="IPR001464">
    <property type="entry name" value="Annexin"/>
</dbReference>
<evidence type="ECO:0000256" key="2">
    <source>
        <dbReference type="ARBA" id="ARBA00022737"/>
    </source>
</evidence>
<reference evidence="7 8" key="1">
    <citation type="submission" date="2023-10" db="EMBL/GenBank/DDBJ databases">
        <title>Chromosome-scale genome assembly provides insights into flower coloration mechanisms of Canna indica.</title>
        <authorList>
            <person name="Li C."/>
        </authorList>
    </citation>
    <scope>NUCLEOTIDE SEQUENCE [LARGE SCALE GENOMIC DNA]</scope>
    <source>
        <tissue evidence="7">Flower</tissue>
    </source>
</reference>
<dbReference type="InterPro" id="IPR037104">
    <property type="entry name" value="Annexin_sf"/>
</dbReference>
<dbReference type="FunFam" id="1.10.220.10:FF:000001">
    <property type="entry name" value="Annexin"/>
    <property type="match status" value="1"/>
</dbReference>
<organism evidence="7 8">
    <name type="scientific">Canna indica</name>
    <name type="common">Indian-shot</name>
    <dbReference type="NCBI Taxonomy" id="4628"/>
    <lineage>
        <taxon>Eukaryota</taxon>
        <taxon>Viridiplantae</taxon>
        <taxon>Streptophyta</taxon>
        <taxon>Embryophyta</taxon>
        <taxon>Tracheophyta</taxon>
        <taxon>Spermatophyta</taxon>
        <taxon>Magnoliopsida</taxon>
        <taxon>Liliopsida</taxon>
        <taxon>Zingiberales</taxon>
        <taxon>Cannaceae</taxon>
        <taxon>Canna</taxon>
    </lineage>
</organism>
<keyword evidence="3 6" id="KW-0106">Calcium</keyword>
<dbReference type="PRINTS" id="PR00196">
    <property type="entry name" value="ANNEXIN"/>
</dbReference>
<dbReference type="PRINTS" id="PR01814">
    <property type="entry name" value="ANNEXINPLANT"/>
</dbReference>
<dbReference type="GO" id="GO:0009409">
    <property type="term" value="P:response to cold"/>
    <property type="evidence" value="ECO:0007669"/>
    <property type="project" value="TreeGrafter"/>
</dbReference>
<accession>A0AAQ3JWR4</accession>
<dbReference type="GO" id="GO:0009414">
    <property type="term" value="P:response to water deprivation"/>
    <property type="evidence" value="ECO:0007669"/>
    <property type="project" value="TreeGrafter"/>
</dbReference>
<keyword evidence="5" id="KW-0111">Calcium/phospholipid-binding</keyword>
<dbReference type="FunFam" id="1.10.220.10:FF:000008">
    <property type="entry name" value="Annexin"/>
    <property type="match status" value="1"/>
</dbReference>
<keyword evidence="8" id="KW-1185">Reference proteome</keyword>
<dbReference type="SMART" id="SM00335">
    <property type="entry name" value="ANX"/>
    <property type="match status" value="4"/>
</dbReference>
<dbReference type="GO" id="GO:0009408">
    <property type="term" value="P:response to heat"/>
    <property type="evidence" value="ECO:0007669"/>
    <property type="project" value="TreeGrafter"/>
</dbReference>
<dbReference type="AlphaFoldDB" id="A0AAQ3JWR4"/>
<dbReference type="Gene3D" id="1.10.220.10">
    <property type="entry name" value="Annexin"/>
    <property type="match status" value="4"/>
</dbReference>
<keyword evidence="4" id="KW-0041">Annexin</keyword>
<dbReference type="GO" id="GO:0005737">
    <property type="term" value="C:cytoplasm"/>
    <property type="evidence" value="ECO:0007669"/>
    <property type="project" value="TreeGrafter"/>
</dbReference>
<dbReference type="PROSITE" id="PS51897">
    <property type="entry name" value="ANNEXIN_2"/>
    <property type="match status" value="4"/>
</dbReference>
<feature type="binding site" evidence="6">
    <location>
        <position position="68"/>
    </location>
    <ligand>
        <name>Ca(2+)</name>
        <dbReference type="ChEBI" id="CHEBI:29108"/>
        <label>1</label>
    </ligand>
</feature>
<dbReference type="FunFam" id="1.10.220.10:FF:000009">
    <property type="entry name" value="Annexin"/>
    <property type="match status" value="1"/>
</dbReference>
<evidence type="ECO:0000256" key="4">
    <source>
        <dbReference type="ARBA" id="ARBA00023216"/>
    </source>
</evidence>
<dbReference type="Pfam" id="PF00191">
    <property type="entry name" value="Annexin"/>
    <property type="match status" value="4"/>
</dbReference>
<dbReference type="GO" id="GO:0005544">
    <property type="term" value="F:calcium-dependent phospholipid binding"/>
    <property type="evidence" value="ECO:0007669"/>
    <property type="project" value="UniProtKB-KW"/>
</dbReference>
<evidence type="ECO:0000313" key="8">
    <source>
        <dbReference type="Proteomes" id="UP001327560"/>
    </source>
</evidence>
<evidence type="ECO:0000256" key="6">
    <source>
        <dbReference type="PIRSR" id="PIRSR609118-1"/>
    </source>
</evidence>
<gene>
    <name evidence="7" type="ORF">Cni_G05516</name>
</gene>
<feature type="binding site" evidence="6">
    <location>
        <position position="257"/>
    </location>
    <ligand>
        <name>Ca(2+)</name>
        <dbReference type="ChEBI" id="CHEBI:29108"/>
        <label>2</label>
    </ligand>
</feature>
<evidence type="ECO:0000256" key="3">
    <source>
        <dbReference type="ARBA" id="ARBA00022837"/>
    </source>
</evidence>
<evidence type="ECO:0000256" key="1">
    <source>
        <dbReference type="ARBA" id="ARBA00022723"/>
    </source>
</evidence>
<dbReference type="FunFam" id="1.10.220.10:FF:000006">
    <property type="entry name" value="Annexin"/>
    <property type="match status" value="1"/>
</dbReference>
<dbReference type="PANTHER" id="PTHR10502">
    <property type="entry name" value="ANNEXIN"/>
    <property type="match status" value="1"/>
</dbReference>
<proteinExistence type="predicted"/>
<keyword evidence="1 6" id="KW-0479">Metal-binding</keyword>
<dbReference type="SUPFAM" id="SSF47874">
    <property type="entry name" value="Annexin"/>
    <property type="match status" value="1"/>
</dbReference>
<dbReference type="Proteomes" id="UP001327560">
    <property type="component" value="Chromosome 2"/>
</dbReference>
<feature type="binding site" evidence="6">
    <location>
        <position position="26"/>
    </location>
    <ligand>
        <name>Ca(2+)</name>
        <dbReference type="ChEBI" id="CHEBI:29108"/>
        <label>1</label>
    </ligand>
</feature>
<evidence type="ECO:0000313" key="7">
    <source>
        <dbReference type="EMBL" id="WOK96808.1"/>
    </source>
</evidence>
<evidence type="ECO:0000256" key="5">
    <source>
        <dbReference type="ARBA" id="ARBA00023302"/>
    </source>
</evidence>
<dbReference type="GO" id="GO:0001786">
    <property type="term" value="F:phosphatidylserine binding"/>
    <property type="evidence" value="ECO:0007669"/>
    <property type="project" value="TreeGrafter"/>
</dbReference>